<proteinExistence type="predicted"/>
<dbReference type="PANTHER" id="PTHR32108">
    <property type="entry name" value="DNA-DIRECTED RNA POLYMERASE SUBUNIT ALPHA"/>
    <property type="match status" value="1"/>
</dbReference>
<feature type="non-terminal residue" evidence="1">
    <location>
        <position position="1"/>
    </location>
</feature>
<protein>
    <submittedName>
        <fullName evidence="1">Uncharacterized protein</fullName>
    </submittedName>
</protein>
<dbReference type="EMBL" id="QJKJ01001699">
    <property type="protein sequence ID" value="RDY06361.1"/>
    <property type="molecule type" value="Genomic_DNA"/>
</dbReference>
<organism evidence="1 2">
    <name type="scientific">Mucuna pruriens</name>
    <name type="common">Velvet bean</name>
    <name type="synonym">Dolichos pruriens</name>
    <dbReference type="NCBI Taxonomy" id="157652"/>
    <lineage>
        <taxon>Eukaryota</taxon>
        <taxon>Viridiplantae</taxon>
        <taxon>Streptophyta</taxon>
        <taxon>Embryophyta</taxon>
        <taxon>Tracheophyta</taxon>
        <taxon>Spermatophyta</taxon>
        <taxon>Magnoliopsida</taxon>
        <taxon>eudicotyledons</taxon>
        <taxon>Gunneridae</taxon>
        <taxon>Pentapetalae</taxon>
        <taxon>rosids</taxon>
        <taxon>fabids</taxon>
        <taxon>Fabales</taxon>
        <taxon>Fabaceae</taxon>
        <taxon>Papilionoideae</taxon>
        <taxon>50 kb inversion clade</taxon>
        <taxon>NPAAA clade</taxon>
        <taxon>indigoferoid/millettioid clade</taxon>
        <taxon>Phaseoleae</taxon>
        <taxon>Mucuna</taxon>
    </lineage>
</organism>
<evidence type="ECO:0000313" key="1">
    <source>
        <dbReference type="EMBL" id="RDY06361.1"/>
    </source>
</evidence>
<dbReference type="OrthoDB" id="1724165at2759"/>
<reference evidence="1" key="1">
    <citation type="submission" date="2018-05" db="EMBL/GenBank/DDBJ databases">
        <title>Draft genome of Mucuna pruriens seed.</title>
        <authorList>
            <person name="Nnadi N.E."/>
            <person name="Vos R."/>
            <person name="Hasami M.H."/>
            <person name="Devisetty U.K."/>
            <person name="Aguiy J.C."/>
        </authorList>
    </citation>
    <scope>NUCLEOTIDE SEQUENCE [LARGE SCALE GENOMIC DNA]</scope>
    <source>
        <strain evidence="1">JCA_2017</strain>
    </source>
</reference>
<name>A0A371HU94_MUCPR</name>
<dbReference type="PANTHER" id="PTHR32108:SF9">
    <property type="entry name" value="REVERSE TRANSCRIPTASE RNASE H-LIKE DOMAIN-CONTAINING PROTEIN"/>
    <property type="match status" value="1"/>
</dbReference>
<gene>
    <name evidence="1" type="ORF">CR513_09649</name>
</gene>
<comment type="caution">
    <text evidence="1">The sequence shown here is derived from an EMBL/GenBank/DDBJ whole genome shotgun (WGS) entry which is preliminary data.</text>
</comment>
<accession>A0A371HU94</accession>
<dbReference type="AlphaFoldDB" id="A0A371HU94"/>
<keyword evidence="2" id="KW-1185">Reference proteome</keyword>
<dbReference type="Proteomes" id="UP000257109">
    <property type="component" value="Unassembled WGS sequence"/>
</dbReference>
<evidence type="ECO:0000313" key="2">
    <source>
        <dbReference type="Proteomes" id="UP000257109"/>
    </source>
</evidence>
<sequence>MGHSMKNYWALKHKVQDLIEGGWLNFKEVGLSAEAPFRKPLTIYYDPVRTPRVPLTIDVPAQPTYRDNHAVPWQYDLTVPEMPKEKEPAKEITNIAESGGITRSGRIYTLETLRGKETYAPAARSTPTANTQVPVPEKEVEEFLKIIRHSEYQLLDQMNKTLARI</sequence>